<dbReference type="PANTHER" id="PTHR43341:SF4">
    <property type="entry name" value="ARGININE PERMEASE CAN1-RELATED"/>
    <property type="match status" value="1"/>
</dbReference>
<evidence type="ECO:0000256" key="5">
    <source>
        <dbReference type="ARBA" id="ARBA00022989"/>
    </source>
</evidence>
<feature type="transmembrane region" description="Helical" evidence="7">
    <location>
        <begin position="407"/>
        <end position="430"/>
    </location>
</feature>
<evidence type="ECO:0000313" key="9">
    <source>
        <dbReference type="EMBL" id="ORY92771.1"/>
    </source>
</evidence>
<dbReference type="InterPro" id="IPR004762">
    <property type="entry name" value="Amino_acid_permease_fungi"/>
</dbReference>
<accession>A0A1Y2G4A6</accession>
<dbReference type="AlphaFoldDB" id="A0A1Y2G4A6"/>
<dbReference type="EMBL" id="MCGR01000001">
    <property type="protein sequence ID" value="ORY92771.1"/>
    <property type="molecule type" value="Genomic_DNA"/>
</dbReference>
<feature type="domain" description="Amino acid permease/ SLC12A" evidence="8">
    <location>
        <begin position="46"/>
        <end position="510"/>
    </location>
</feature>
<feature type="transmembrane region" description="Helical" evidence="7">
    <location>
        <begin position="450"/>
        <end position="471"/>
    </location>
</feature>
<dbReference type="OrthoDB" id="10062876at2759"/>
<dbReference type="InterPro" id="IPR050524">
    <property type="entry name" value="APC_YAT"/>
</dbReference>
<dbReference type="Pfam" id="PF00324">
    <property type="entry name" value="AA_permease"/>
    <property type="match status" value="1"/>
</dbReference>
<dbReference type="STRING" id="106004.A0A1Y2G4A6"/>
<organism evidence="9 10">
    <name type="scientific">Leucosporidium creatinivorum</name>
    <dbReference type="NCBI Taxonomy" id="106004"/>
    <lineage>
        <taxon>Eukaryota</taxon>
        <taxon>Fungi</taxon>
        <taxon>Dikarya</taxon>
        <taxon>Basidiomycota</taxon>
        <taxon>Pucciniomycotina</taxon>
        <taxon>Microbotryomycetes</taxon>
        <taxon>Leucosporidiales</taxon>
        <taxon>Leucosporidium</taxon>
    </lineage>
</organism>
<keyword evidence="3 7" id="KW-0812">Transmembrane</keyword>
<evidence type="ECO:0000256" key="6">
    <source>
        <dbReference type="ARBA" id="ARBA00023136"/>
    </source>
</evidence>
<protein>
    <submittedName>
        <fullName evidence="9">Amino acid permease/ SLC12A domain-containing protein</fullName>
    </submittedName>
</protein>
<keyword evidence="10" id="KW-1185">Reference proteome</keyword>
<feature type="transmembrane region" description="Helical" evidence="7">
    <location>
        <begin position="157"/>
        <end position="179"/>
    </location>
</feature>
<keyword evidence="5 7" id="KW-1133">Transmembrane helix</keyword>
<proteinExistence type="predicted"/>
<feature type="transmembrane region" description="Helical" evidence="7">
    <location>
        <begin position="191"/>
        <end position="209"/>
    </location>
</feature>
<keyword evidence="4" id="KW-0029">Amino-acid transport</keyword>
<comment type="caution">
    <text evidence="9">The sequence shown here is derived from an EMBL/GenBank/DDBJ whole genome shotgun (WGS) entry which is preliminary data.</text>
</comment>
<evidence type="ECO:0000256" key="1">
    <source>
        <dbReference type="ARBA" id="ARBA00004141"/>
    </source>
</evidence>
<keyword evidence="6 7" id="KW-0472">Membrane</keyword>
<name>A0A1Y2G4A6_9BASI</name>
<reference evidence="9 10" key="1">
    <citation type="submission" date="2016-07" db="EMBL/GenBank/DDBJ databases">
        <title>Pervasive Adenine N6-methylation of Active Genes in Fungi.</title>
        <authorList>
            <consortium name="DOE Joint Genome Institute"/>
            <person name="Mondo S.J."/>
            <person name="Dannebaum R.O."/>
            <person name="Kuo R.C."/>
            <person name="Labutti K."/>
            <person name="Haridas S."/>
            <person name="Kuo A."/>
            <person name="Salamov A."/>
            <person name="Ahrendt S.R."/>
            <person name="Lipzen A."/>
            <person name="Sullivan W."/>
            <person name="Andreopoulos W.B."/>
            <person name="Clum A."/>
            <person name="Lindquist E."/>
            <person name="Daum C."/>
            <person name="Ramamoorthy G.K."/>
            <person name="Gryganskyi A."/>
            <person name="Culley D."/>
            <person name="Magnuson J.K."/>
            <person name="James T.Y."/>
            <person name="O'Malley M.A."/>
            <person name="Stajich J.E."/>
            <person name="Spatafora J.W."/>
            <person name="Visel A."/>
            <person name="Grigoriev I.V."/>
        </authorList>
    </citation>
    <scope>NUCLEOTIDE SEQUENCE [LARGE SCALE GENOMIC DNA]</scope>
    <source>
        <strain evidence="9 10">62-1032</strain>
    </source>
</reference>
<feature type="transmembrane region" description="Helical" evidence="7">
    <location>
        <begin position="280"/>
        <end position="301"/>
    </location>
</feature>
<dbReference type="InterPro" id="IPR004841">
    <property type="entry name" value="AA-permease/SLC12A_dom"/>
</dbReference>
<evidence type="ECO:0000256" key="7">
    <source>
        <dbReference type="SAM" id="Phobius"/>
    </source>
</evidence>
<dbReference type="Gene3D" id="1.20.1740.10">
    <property type="entry name" value="Amino acid/polyamine transporter I"/>
    <property type="match status" value="1"/>
</dbReference>
<feature type="transmembrane region" description="Helical" evidence="7">
    <location>
        <begin position="74"/>
        <end position="95"/>
    </location>
</feature>
<dbReference type="GO" id="GO:0016020">
    <property type="term" value="C:membrane"/>
    <property type="evidence" value="ECO:0007669"/>
    <property type="project" value="UniProtKB-SubCell"/>
</dbReference>
<feature type="transmembrane region" description="Helical" evidence="7">
    <location>
        <begin position="483"/>
        <end position="501"/>
    </location>
</feature>
<dbReference type="PROSITE" id="PS00218">
    <property type="entry name" value="AMINO_ACID_PERMEASE_1"/>
    <property type="match status" value="1"/>
</dbReference>
<feature type="transmembrane region" description="Helical" evidence="7">
    <location>
        <begin position="373"/>
        <end position="395"/>
    </location>
</feature>
<dbReference type="FunCoup" id="A0A1Y2G4A6">
    <property type="interactions" value="209"/>
</dbReference>
<dbReference type="InterPro" id="IPR004840">
    <property type="entry name" value="Amino_acid_permease_CS"/>
</dbReference>
<dbReference type="Proteomes" id="UP000193467">
    <property type="component" value="Unassembled WGS sequence"/>
</dbReference>
<evidence type="ECO:0000259" key="8">
    <source>
        <dbReference type="Pfam" id="PF00324"/>
    </source>
</evidence>
<evidence type="ECO:0000256" key="2">
    <source>
        <dbReference type="ARBA" id="ARBA00022448"/>
    </source>
</evidence>
<evidence type="ECO:0000313" key="10">
    <source>
        <dbReference type="Proteomes" id="UP000193467"/>
    </source>
</evidence>
<feature type="transmembrane region" description="Helical" evidence="7">
    <location>
        <begin position="333"/>
        <end position="352"/>
    </location>
</feature>
<sequence>MVKVPVEETVPVKKCDIENGDGEATRPSSPANGRVEGVKRVMAPRHTQMIAIGGILGSGLFIGTGGALSAGGPVGILLGYIIMGGVVFATMVALGEMAALYPLSGGFVYYATRFVDPALGFTVGWNYWYELAITLPAEITAGSIVVSYWPGGADVPVAVWVTMFLVVISATNFFGARVFGEVEFWLASLKVITAVGLIILGIVIDLGGAPNHDRLGFRYWKDPGAFNQLNGIPGAKGRFLAFWGVFVQAAFSYLGTEVIALTAAEAENPRKSIPRATKTVFWRIAFFYVLGVFVIGLTVPFTDERLLDGSGTATASPFVIAIENSGIKVLPSIVNTVILLSSFSAGNSYLYAASRTLYSLACDRQAPRIFAKVTAGGLPIVAVAITVAFGALAYMNVSTDGGTVFDWLYTLSSITGILTWMAILVTYLRFRAGAEHQGVDRSTFPYQAPFQPYLSWVGLFFLFLVVLFNGFEVFLTDSWSTSDFISAYISVPIFGLSYAFWKFYKKTKLVTLDAMDFSGRREGYGEMAEENIEEKKTGVRGAVQYLMKGIWE</sequence>
<dbReference type="GO" id="GO:0015171">
    <property type="term" value="F:amino acid transmembrane transporter activity"/>
    <property type="evidence" value="ECO:0007669"/>
    <property type="project" value="TreeGrafter"/>
</dbReference>
<gene>
    <name evidence="9" type="ORF">BCR35DRAFT_298294</name>
</gene>
<dbReference type="PIRSF" id="PIRSF006060">
    <property type="entry name" value="AA_transporter"/>
    <property type="match status" value="1"/>
</dbReference>
<dbReference type="PANTHER" id="PTHR43341">
    <property type="entry name" value="AMINO ACID PERMEASE"/>
    <property type="match status" value="1"/>
</dbReference>
<feature type="transmembrane region" description="Helical" evidence="7">
    <location>
        <begin position="240"/>
        <end position="260"/>
    </location>
</feature>
<evidence type="ECO:0000256" key="3">
    <source>
        <dbReference type="ARBA" id="ARBA00022692"/>
    </source>
</evidence>
<dbReference type="FunFam" id="1.20.1740.10:FF:000006">
    <property type="entry name" value="General amino acid permease"/>
    <property type="match status" value="1"/>
</dbReference>
<keyword evidence="2" id="KW-0813">Transport</keyword>
<comment type="subcellular location">
    <subcellularLocation>
        <location evidence="1">Membrane</location>
        <topology evidence="1">Multi-pass membrane protein</topology>
    </subcellularLocation>
</comment>
<dbReference type="InParanoid" id="A0A1Y2G4A6"/>
<evidence type="ECO:0000256" key="4">
    <source>
        <dbReference type="ARBA" id="ARBA00022970"/>
    </source>
</evidence>
<dbReference type="NCBIfam" id="TIGR00913">
    <property type="entry name" value="2A0310"/>
    <property type="match status" value="1"/>
</dbReference>
<feature type="transmembrane region" description="Helical" evidence="7">
    <location>
        <begin position="49"/>
        <end position="68"/>
    </location>
</feature>